<evidence type="ECO:0000256" key="13">
    <source>
        <dbReference type="SAM" id="MobiDB-lite"/>
    </source>
</evidence>
<evidence type="ECO:0000256" key="7">
    <source>
        <dbReference type="ARBA" id="ARBA00023065"/>
    </source>
</evidence>
<feature type="compositionally biased region" description="Basic and acidic residues" evidence="13">
    <location>
        <begin position="1561"/>
        <end position="1572"/>
    </location>
</feature>
<evidence type="ECO:0000256" key="3">
    <source>
        <dbReference type="ARBA" id="ARBA00022692"/>
    </source>
</evidence>
<evidence type="ECO:0000256" key="4">
    <source>
        <dbReference type="ARBA" id="ARBA00022737"/>
    </source>
</evidence>
<evidence type="ECO:0000256" key="12">
    <source>
        <dbReference type="RuleBase" id="RU003808"/>
    </source>
</evidence>
<feature type="region of interest" description="Disordered" evidence="13">
    <location>
        <begin position="1"/>
        <end position="20"/>
    </location>
</feature>
<feature type="transmembrane region" description="Helical" evidence="14">
    <location>
        <begin position="910"/>
        <end position="933"/>
    </location>
</feature>
<dbReference type="InterPro" id="IPR027359">
    <property type="entry name" value="Volt_channel_dom_sf"/>
</dbReference>
<dbReference type="Gene3D" id="1.10.238.10">
    <property type="entry name" value="EF-hand"/>
    <property type="match status" value="1"/>
</dbReference>
<feature type="transmembrane region" description="Helical" evidence="14">
    <location>
        <begin position="854"/>
        <end position="871"/>
    </location>
</feature>
<feature type="compositionally biased region" description="Basic and acidic residues" evidence="13">
    <location>
        <begin position="1645"/>
        <end position="1700"/>
    </location>
</feature>
<dbReference type="GO" id="GO:0005248">
    <property type="term" value="F:voltage-gated sodium channel activity"/>
    <property type="evidence" value="ECO:0007669"/>
    <property type="project" value="TreeGrafter"/>
</dbReference>
<feature type="transmembrane region" description="Helical" evidence="14">
    <location>
        <begin position="142"/>
        <end position="162"/>
    </location>
</feature>
<comment type="caution">
    <text evidence="16">The sequence shown here is derived from an EMBL/GenBank/DDBJ whole genome shotgun (WGS) entry which is preliminary data.</text>
</comment>
<dbReference type="SUPFAM" id="SSF81324">
    <property type="entry name" value="Voltage-gated potassium channels"/>
    <property type="match status" value="4"/>
</dbReference>
<dbReference type="Gene3D" id="1.20.120.350">
    <property type="entry name" value="Voltage-gated potassium channels. Chain C"/>
    <property type="match status" value="4"/>
</dbReference>
<keyword evidence="12" id="KW-0109">Calcium transport</keyword>
<feature type="transmembrane region" description="Helical" evidence="14">
    <location>
        <begin position="600"/>
        <end position="623"/>
    </location>
</feature>
<feature type="transmembrane region" description="Helical" evidence="14">
    <location>
        <begin position="111"/>
        <end position="130"/>
    </location>
</feature>
<evidence type="ECO:0000256" key="8">
    <source>
        <dbReference type="ARBA" id="ARBA00023136"/>
    </source>
</evidence>
<feature type="transmembrane region" description="Helical" evidence="14">
    <location>
        <begin position="1289"/>
        <end position="1311"/>
    </location>
</feature>
<dbReference type="GO" id="GO:0005245">
    <property type="term" value="F:voltage-gated calcium channel activity"/>
    <property type="evidence" value="ECO:0007669"/>
    <property type="project" value="InterPro"/>
</dbReference>
<feature type="transmembrane region" description="Helical" evidence="14">
    <location>
        <begin position="407"/>
        <end position="431"/>
    </location>
</feature>
<dbReference type="Gene3D" id="1.10.287.70">
    <property type="match status" value="4"/>
</dbReference>
<feature type="transmembrane region" description="Helical" evidence="14">
    <location>
        <begin position="1165"/>
        <end position="1184"/>
    </location>
</feature>
<evidence type="ECO:0000256" key="2">
    <source>
        <dbReference type="ARBA" id="ARBA00022448"/>
    </source>
</evidence>
<feature type="transmembrane region" description="Helical" evidence="14">
    <location>
        <begin position="1424"/>
        <end position="1445"/>
    </location>
</feature>
<feature type="transmembrane region" description="Helical" evidence="14">
    <location>
        <begin position="821"/>
        <end position="842"/>
    </location>
</feature>
<evidence type="ECO:0000256" key="1">
    <source>
        <dbReference type="ARBA" id="ARBA00004141"/>
    </source>
</evidence>
<evidence type="ECO:0000256" key="10">
    <source>
        <dbReference type="ARBA" id="ARBA00023303"/>
    </source>
</evidence>
<protein>
    <recommendedName>
        <fullName evidence="15">Ion transport domain-containing protein</fullName>
    </recommendedName>
</protein>
<keyword evidence="7" id="KW-0406">Ion transport</keyword>
<evidence type="ECO:0000313" key="16">
    <source>
        <dbReference type="EMBL" id="GMH75997.1"/>
    </source>
</evidence>
<feature type="transmembrane region" description="Helical" evidence="14">
    <location>
        <begin position="203"/>
        <end position="228"/>
    </location>
</feature>
<sequence length="1700" mass="190266">MSASVGPESGADAPSDWPPSPLPEKSVFMFGMDSPMRQWCLKTIAPNTWFDKFILFLIIFNSITMGMTDYAIVEMETNSPAGGGKKGYKIGSDFSSEVESPNNTFVEALELPFLMLFTIEMITKIIALGFRGSPNTYIKDGWNKLDFLVVVVGWLGLVLDAIDPELLPINLGVLRAFRILRPLRSIARLPGLKRVISSLISSIPYLIDLVILVAFCLLIFSILGMQLFSGKMHYRCRLTEFPVRLDPSCTTTATDNFLGLDCWQTYIDAVVADPEAWRCGGITTLDKDIKDKSGSPWATPQDCIWPFSDDGTLCSSESNLDKHTCATGETCASNYDPFGNERFISDETPYGYNRMDSGTWSEDYNWGLTQFDNIGQSFVTIFQAVSEEGWTDIMYATMDVDGTISSYIVFILLIFCGSFFLMNLFLAAIGIEEDEEEEEETEEEAVERKQEETAARIAEENAGALKKFVTHKYFDAAITGCILINTITLSMDQYPEPDAFKDVEVVNMILTYVFIVEMALKVPALGPAGYASDPFNLFDAFIVTTSIVEIIIAATGDGEGGASGMSALRTFRLFRVFKLAKQWEEMQILLKAMVRTVFDIANFAVLLALFMYIIALVGMQFFANEMHFDAETGAKIPFVDKFDRFNTFDVMSNIPRNNFDNLTWSLTTIFQFLSGENWNSIMYDCYRAIGVGGVIYSLVVFIVGVMIVMNLFLAILLSNFEGNDDLIKVDTASTVTPELVEDNAEDSTGNVPRRATIMPDVTTKAFWVLENSNPLRAQCTRIANDKRFENFILFLILFSSLTLAIDSPLDQPSTVLKVLDIIMTMLFFFEFVIKAVSLGFALHKGAYLRNGWNVLDFVIVVISFMAMFGVGPGKSLRALRTVRVLRPLRMVNKLPELQLVVNALMNSVPAVANVLLICFLFFLIFAILGVNIFKGTLFACGGDGAYGGDECPFGEGLCDLILDPVGYDQMTADQGAVLTAASTCAAAFAAGSAVVPTSREICECEDSAAWAAVLPRSFDNVGDALLLLYELSTTEGWVDYMYTAVDSEGIDMQPRRYTKHADGSNNYDDKDSTVLIILFYVMFIVVGSFFVINLFVGVVIDNFNSLKQAKEGGSVFMTDEQKEWSNTRKFVMKLRPKRQFKPPTNSFKKSMHDIMSIEKPISFDAFIMACIILNSTIMAMEFHGMSDGYRLALVNLNYLFAFIFTVEMIIKVSALGWIRYLGDSWNRFDCLIVFGTDIGLALYFITGIEIGSVASIIRMCRIGRIFRLVNSAKSLNQYFTTIISSLPSLYNIGLLLFLLFFIYAVMAVQIFSKVEYNDDYTDRANFRNFGNSLVTLFRFSTGENWNGYMHSMLMNKKEDGVCHEDPPYPKNSEWCFASTLEPCDGSVQPGELMKAGGVFTDAELEEYGSAECCIELYGCGDAGWALFFFYSFTLLVTFVMLNLFLGVILEAFEDNETGDTLSPAELDLFCEDWCAFDNDGTGNMKVKDLTSFMQVLDKPMGFGEEYEANTDELYMRLEECGIMDIQVEVGDEPEVHIHQVATALAQRVVQERIGKADVDLDPTQTKHEHPAEGKQFIRGIINPHYTMSASERKVSTMHRTEEMHQLHGNHEIHTHHPPHPANKAEKLKKEAAISEGGEGEEEGRGEEKKEEGEGEVKIEEKVEEKTEEKVEEKTEEKVEEKTEEKVEEKTKEKTEEGGER</sequence>
<dbReference type="FunFam" id="1.20.120.350:FF:000009">
    <property type="entry name" value="Voltage-dependent T-type calcium channel subunit alpha"/>
    <property type="match status" value="1"/>
</dbReference>
<keyword evidence="11" id="KW-0479">Metal-binding</keyword>
<feature type="transmembrane region" description="Helical" evidence="14">
    <location>
        <begin position="694"/>
        <end position="717"/>
    </location>
</feature>
<feature type="transmembrane region" description="Helical" evidence="14">
    <location>
        <begin position="1196"/>
        <end position="1218"/>
    </location>
</feature>
<dbReference type="Pfam" id="PF00520">
    <property type="entry name" value="Ion_trans"/>
    <property type="match status" value="4"/>
</dbReference>
<keyword evidence="11 12" id="KW-0106">Calcium</keyword>
<feature type="transmembrane region" description="Helical" evidence="14">
    <location>
        <begin position="53"/>
        <end position="73"/>
    </location>
</feature>
<dbReference type="InterPro" id="IPR005821">
    <property type="entry name" value="Ion_trans_dom"/>
</dbReference>
<dbReference type="GO" id="GO:0046872">
    <property type="term" value="F:metal ion binding"/>
    <property type="evidence" value="ECO:0007669"/>
    <property type="project" value="UniProtKB-KW"/>
</dbReference>
<dbReference type="InterPro" id="IPR043203">
    <property type="entry name" value="VGCC_Ca_Na"/>
</dbReference>
<feature type="domain" description="Ion transport" evidence="15">
    <location>
        <begin position="471"/>
        <end position="721"/>
    </location>
</feature>
<keyword evidence="9" id="KW-0325">Glycoprotein</keyword>
<evidence type="ECO:0000256" key="9">
    <source>
        <dbReference type="ARBA" id="ARBA00023180"/>
    </source>
</evidence>
<evidence type="ECO:0000313" key="17">
    <source>
        <dbReference type="Proteomes" id="UP001162640"/>
    </source>
</evidence>
<reference evidence="17" key="1">
    <citation type="journal article" date="2023" name="Commun. Biol.">
        <title>Genome analysis of Parmales, the sister group of diatoms, reveals the evolutionary specialization of diatoms from phago-mixotrophs to photoautotrophs.</title>
        <authorList>
            <person name="Ban H."/>
            <person name="Sato S."/>
            <person name="Yoshikawa S."/>
            <person name="Yamada K."/>
            <person name="Nakamura Y."/>
            <person name="Ichinomiya M."/>
            <person name="Sato N."/>
            <person name="Blanc-Mathieu R."/>
            <person name="Endo H."/>
            <person name="Kuwata A."/>
            <person name="Ogata H."/>
        </authorList>
    </citation>
    <scope>NUCLEOTIDE SEQUENCE [LARGE SCALE GENOMIC DNA]</scope>
</reference>
<feature type="domain" description="Ion transport" evidence="15">
    <location>
        <begin position="48"/>
        <end position="430"/>
    </location>
</feature>
<feature type="region of interest" description="Disordered" evidence="13">
    <location>
        <begin position="1610"/>
        <end position="1700"/>
    </location>
</feature>
<name>A0A9W7AUZ7_9STRA</name>
<accession>A0A9W7AUZ7</accession>
<feature type="transmembrane region" description="Helical" evidence="14">
    <location>
        <begin position="791"/>
        <end position="809"/>
    </location>
</feature>
<feature type="compositionally biased region" description="Basic and acidic residues" evidence="13">
    <location>
        <begin position="1622"/>
        <end position="1632"/>
    </location>
</feature>
<dbReference type="GO" id="GO:0005891">
    <property type="term" value="C:voltage-gated calcium channel complex"/>
    <property type="evidence" value="ECO:0007669"/>
    <property type="project" value="InterPro"/>
</dbReference>
<keyword evidence="10" id="KW-0407">Ion channel</keyword>
<comment type="similarity">
    <text evidence="12">Belongs to the calcium channel alpha-1 subunit (TC 1.A.1.11) family.</text>
</comment>
<dbReference type="FunFam" id="1.20.120.350:FF:000068">
    <property type="entry name" value="Sodium channel protein"/>
    <property type="match status" value="1"/>
</dbReference>
<feature type="region of interest" description="Disordered" evidence="13">
    <location>
        <begin position="1561"/>
        <end position="1584"/>
    </location>
</feature>
<evidence type="ECO:0000256" key="5">
    <source>
        <dbReference type="ARBA" id="ARBA00022882"/>
    </source>
</evidence>
<keyword evidence="8 14" id="KW-0472">Membrane</keyword>
<evidence type="ECO:0000256" key="11">
    <source>
        <dbReference type="PIRSR" id="PIRSR602077-1"/>
    </source>
</evidence>
<keyword evidence="3 14" id="KW-0812">Transmembrane</keyword>
<evidence type="ECO:0000256" key="14">
    <source>
        <dbReference type="SAM" id="Phobius"/>
    </source>
</evidence>
<dbReference type="PRINTS" id="PR00167">
    <property type="entry name" value="CACHANNEL"/>
</dbReference>
<gene>
    <name evidence="16" type="ORF">TL16_g06936</name>
</gene>
<keyword evidence="12" id="KW-0107">Calcium channel</keyword>
<feature type="domain" description="Ion transport" evidence="15">
    <location>
        <begin position="1163"/>
        <end position="1454"/>
    </location>
</feature>
<keyword evidence="6 14" id="KW-1133">Transmembrane helix</keyword>
<proteinExistence type="inferred from homology"/>
<keyword evidence="2" id="KW-0813">Transport</keyword>
<dbReference type="InterPro" id="IPR044564">
    <property type="entry name" value="Na_chnl_inactivation_gate"/>
</dbReference>
<feature type="transmembrane region" description="Helical" evidence="14">
    <location>
        <begin position="1074"/>
        <end position="1100"/>
    </location>
</feature>
<evidence type="ECO:0000259" key="15">
    <source>
        <dbReference type="Pfam" id="PF00520"/>
    </source>
</evidence>
<dbReference type="EMBL" id="BLQM01000214">
    <property type="protein sequence ID" value="GMH75997.1"/>
    <property type="molecule type" value="Genomic_DNA"/>
</dbReference>
<keyword evidence="4" id="KW-0677">Repeat</keyword>
<dbReference type="Proteomes" id="UP001162640">
    <property type="component" value="Unassembled WGS sequence"/>
</dbReference>
<feature type="transmembrane region" description="Helical" evidence="14">
    <location>
        <begin position="473"/>
        <end position="491"/>
    </location>
</feature>
<dbReference type="InterPro" id="IPR002077">
    <property type="entry name" value="VDCCAlpha1"/>
</dbReference>
<dbReference type="GO" id="GO:0001518">
    <property type="term" value="C:voltage-gated sodium channel complex"/>
    <property type="evidence" value="ECO:0007669"/>
    <property type="project" value="TreeGrafter"/>
</dbReference>
<dbReference type="PANTHER" id="PTHR10037">
    <property type="entry name" value="VOLTAGE-GATED CATION CHANNEL CALCIUM AND SODIUM"/>
    <property type="match status" value="1"/>
</dbReference>
<dbReference type="CDD" id="cd13433">
    <property type="entry name" value="Na_channel_gate"/>
    <property type="match status" value="1"/>
</dbReference>
<keyword evidence="5 12" id="KW-0851">Voltage-gated channel</keyword>
<feature type="transmembrane region" description="Helical" evidence="14">
    <location>
        <begin position="1238"/>
        <end position="1257"/>
    </location>
</feature>
<dbReference type="PANTHER" id="PTHR10037:SF62">
    <property type="entry name" value="SODIUM CHANNEL PROTEIN 60E"/>
    <property type="match status" value="1"/>
</dbReference>
<comment type="subcellular location">
    <subcellularLocation>
        <location evidence="1 12">Membrane</location>
        <topology evidence="1 12">Multi-pass membrane protein</topology>
    </subcellularLocation>
</comment>
<feature type="domain" description="Ion transport" evidence="15">
    <location>
        <begin position="786"/>
        <end position="1110"/>
    </location>
</feature>
<feature type="binding site" evidence="11">
    <location>
        <position position="1035"/>
    </location>
    <ligand>
        <name>Ca(2+)</name>
        <dbReference type="ChEBI" id="CHEBI:29108"/>
    </ligand>
</feature>
<evidence type="ECO:0000256" key="6">
    <source>
        <dbReference type="ARBA" id="ARBA00022989"/>
    </source>
</evidence>
<organism evidence="16 17">
    <name type="scientific">Triparma laevis f. inornata</name>
    <dbReference type="NCBI Taxonomy" id="1714386"/>
    <lineage>
        <taxon>Eukaryota</taxon>
        <taxon>Sar</taxon>
        <taxon>Stramenopiles</taxon>
        <taxon>Ochrophyta</taxon>
        <taxon>Bolidophyceae</taxon>
        <taxon>Parmales</taxon>
        <taxon>Triparmaceae</taxon>
        <taxon>Triparma</taxon>
    </lineage>
</organism>